<comment type="caution">
    <text evidence="7">Lacks conserved residue(s) required for the propagation of feature annotation.</text>
</comment>
<keyword evidence="7" id="KW-0547">Nucleotide-binding</keyword>
<evidence type="ECO:0000256" key="7">
    <source>
        <dbReference type="HAMAP-Rule" id="MF_00208"/>
    </source>
</evidence>
<dbReference type="Gene3D" id="3.40.1390.10">
    <property type="entry name" value="MurE/MurF, N-terminal domain"/>
    <property type="match status" value="1"/>
</dbReference>
<proteinExistence type="inferred from homology"/>
<dbReference type="GO" id="GO:0051301">
    <property type="term" value="P:cell division"/>
    <property type="evidence" value="ECO:0007669"/>
    <property type="project" value="UniProtKB-KW"/>
</dbReference>
<evidence type="ECO:0000313" key="13">
    <source>
        <dbReference type="Proteomes" id="UP000594042"/>
    </source>
</evidence>
<feature type="binding site" evidence="7">
    <location>
        <position position="186"/>
    </location>
    <ligand>
        <name>UDP-N-acetyl-alpha-D-muramoyl-L-alanyl-D-glutamate</name>
        <dbReference type="ChEBI" id="CHEBI:83900"/>
    </ligand>
</feature>
<feature type="binding site" evidence="7">
    <location>
        <position position="378"/>
    </location>
    <ligand>
        <name>meso-2,6-diaminopimelate</name>
        <dbReference type="ChEBI" id="CHEBI:57791"/>
    </ligand>
</feature>
<feature type="binding site" evidence="7">
    <location>
        <begin position="153"/>
        <end position="154"/>
    </location>
    <ligand>
        <name>UDP-N-acetyl-alpha-D-muramoyl-L-alanyl-D-glutamate</name>
        <dbReference type="ChEBI" id="CHEBI:83900"/>
    </ligand>
</feature>
<dbReference type="Gene3D" id="3.40.1190.10">
    <property type="entry name" value="Mur-like, catalytic domain"/>
    <property type="match status" value="1"/>
</dbReference>
<dbReference type="InterPro" id="IPR013221">
    <property type="entry name" value="Mur_ligase_cen"/>
</dbReference>
<comment type="similarity">
    <text evidence="1 7">Belongs to the MurCDEF family. MurE subfamily.</text>
</comment>
<dbReference type="SUPFAM" id="SSF53623">
    <property type="entry name" value="MurD-like peptide ligases, catalytic domain"/>
    <property type="match status" value="1"/>
</dbReference>
<feature type="binding site" evidence="7">
    <location>
        <position position="188"/>
    </location>
    <ligand>
        <name>UDP-N-acetyl-alpha-D-muramoyl-L-alanyl-D-glutamate</name>
        <dbReference type="ChEBI" id="CHEBI:83900"/>
    </ligand>
</feature>
<feature type="domain" description="Mur ligase N-terminal catalytic" evidence="9">
    <location>
        <begin position="23"/>
        <end position="97"/>
    </location>
</feature>
<evidence type="ECO:0000256" key="8">
    <source>
        <dbReference type="RuleBase" id="RU004135"/>
    </source>
</evidence>
<dbReference type="Gene3D" id="3.90.190.20">
    <property type="entry name" value="Mur ligase, C-terminal domain"/>
    <property type="match status" value="1"/>
</dbReference>
<feature type="domain" description="Mur ligase C-terminal" evidence="10">
    <location>
        <begin position="327"/>
        <end position="457"/>
    </location>
</feature>
<evidence type="ECO:0000313" key="12">
    <source>
        <dbReference type="EMBL" id="BCI64130.1"/>
    </source>
</evidence>
<keyword evidence="7" id="KW-0460">Magnesium</keyword>
<dbReference type="Pfam" id="PF02875">
    <property type="entry name" value="Mur_ligase_C"/>
    <property type="match status" value="1"/>
</dbReference>
<dbReference type="GO" id="GO:0005737">
    <property type="term" value="C:cytoplasm"/>
    <property type="evidence" value="ECO:0007669"/>
    <property type="project" value="UniProtKB-SubCell"/>
</dbReference>
<comment type="PTM">
    <text evidence="7">Carboxylation is probably crucial for Mg(2+) binding and, consequently, for the gamma-phosphate positioning of ATP.</text>
</comment>
<sequence>MTLERLVQHITVKQIYGKPDINIEGIDSDSRNIKDKYLFIAVKGTSVDGHEFIDKAIEQGATAIVCESLPQKISDKVVYIQTNDSAEALGRLASAWYGKPSKELTLVGVTGTNGKTTTATLLYELFRLFGEKVGLLSTVCNYIDTLAIPATHTTPDPLSLHKLLREMVDAGCTYAFMEVSSHSAHQKRIAGLDFDGAIFTNLTRDHLDYHKTVDAYLKAKKMFFDDLKKEAFALVNLDDKSGLVMLQNTRAQKHTYSLRTLADFKGRIIESRLDGTTLELNGREVEVQFVGKFNAYNLLAVYGAACLLGKDVEDILVKMSLLVPVAGRFQTLHAPEKYTAIIDYAHTPDALNNVLGSIKEVIGDKGHIITVVGAGGNRDKGKRPLMAQEAVNASDKVILTSDNPRFEEPGDILNDMLAGLDSIQRKKVLSIADRREAIRTATQFAQPGDVILIAGKGHEDYQEIKGVKHHFDDKEEVEKIFRGEM</sequence>
<dbReference type="Pfam" id="PF01225">
    <property type="entry name" value="Mur_ligase"/>
    <property type="match status" value="1"/>
</dbReference>
<comment type="cofactor">
    <cofactor evidence="7">
        <name>Mg(2+)</name>
        <dbReference type="ChEBI" id="CHEBI:18420"/>
    </cofactor>
</comment>
<dbReference type="EC" id="6.3.2.13" evidence="7"/>
<dbReference type="RefSeq" id="WP_200754930.1">
    <property type="nucleotide sequence ID" value="NZ_AP023322.1"/>
</dbReference>
<keyword evidence="6 7" id="KW-0961">Cell wall biogenesis/degradation</keyword>
<gene>
    <name evidence="7 12" type="primary">murE</name>
    <name evidence="12" type="ORF">Cop2CBH44_24830</name>
</gene>
<feature type="domain" description="Mur ligase central" evidence="11">
    <location>
        <begin position="109"/>
        <end position="305"/>
    </location>
</feature>
<keyword evidence="4 7" id="KW-0573">Peptidoglycan synthesis</keyword>
<dbReference type="InterPro" id="IPR036565">
    <property type="entry name" value="Mur-like_cat_sf"/>
</dbReference>
<dbReference type="InterPro" id="IPR005761">
    <property type="entry name" value="UDP-N-AcMur-Glu-dNH2Pim_ligase"/>
</dbReference>
<dbReference type="Proteomes" id="UP000594042">
    <property type="component" value="Chromosome"/>
</dbReference>
<evidence type="ECO:0000259" key="10">
    <source>
        <dbReference type="Pfam" id="PF02875"/>
    </source>
</evidence>
<dbReference type="HAMAP" id="MF_00208">
    <property type="entry name" value="MurE"/>
    <property type="match status" value="1"/>
</dbReference>
<dbReference type="NCBIfam" id="TIGR01085">
    <property type="entry name" value="murE"/>
    <property type="match status" value="1"/>
</dbReference>
<evidence type="ECO:0000256" key="3">
    <source>
        <dbReference type="ARBA" id="ARBA00022960"/>
    </source>
</evidence>
<accession>A0A7G1HX13</accession>
<evidence type="ECO:0000256" key="5">
    <source>
        <dbReference type="ARBA" id="ARBA00023306"/>
    </source>
</evidence>
<evidence type="ECO:0000259" key="9">
    <source>
        <dbReference type="Pfam" id="PF01225"/>
    </source>
</evidence>
<protein>
    <recommendedName>
        <fullName evidence="7">UDP-N-acetylmuramoyl-L-alanyl-D-glutamate--2,6-diaminopimelate ligase</fullName>
        <ecNumber evidence="7">6.3.2.13</ecNumber>
    </recommendedName>
    <alternativeName>
        <fullName evidence="7">Meso-A2pm-adding enzyme</fullName>
    </alternativeName>
    <alternativeName>
        <fullName evidence="7">Meso-diaminopimelate-adding enzyme</fullName>
    </alternativeName>
    <alternativeName>
        <fullName evidence="7">UDP-MurNAc-L-Ala-D-Glu:meso-diaminopimelate ligase</fullName>
    </alternativeName>
    <alternativeName>
        <fullName evidence="7">UDP-MurNAc-tripeptide synthetase</fullName>
    </alternativeName>
    <alternativeName>
        <fullName evidence="7">UDP-N-acetylmuramyl-tripeptide synthetase</fullName>
    </alternativeName>
</protein>
<dbReference type="Pfam" id="PF08245">
    <property type="entry name" value="Mur_ligase_M"/>
    <property type="match status" value="1"/>
</dbReference>
<evidence type="ECO:0000256" key="2">
    <source>
        <dbReference type="ARBA" id="ARBA00022618"/>
    </source>
</evidence>
<organism evidence="12 13">
    <name type="scientific">Coprobacter secundus subsp. similis</name>
    <dbReference type="NCBI Taxonomy" id="2751153"/>
    <lineage>
        <taxon>Bacteria</taxon>
        <taxon>Pseudomonadati</taxon>
        <taxon>Bacteroidota</taxon>
        <taxon>Bacteroidia</taxon>
        <taxon>Bacteroidales</taxon>
        <taxon>Barnesiellaceae</taxon>
        <taxon>Coprobacter</taxon>
    </lineage>
</organism>
<dbReference type="InterPro" id="IPR035911">
    <property type="entry name" value="MurE/MurF_N"/>
</dbReference>
<dbReference type="KEGG" id="copr:Cop2CBH44_24830"/>
<keyword evidence="7 12" id="KW-0436">Ligase</keyword>
<name>A0A7G1HX13_9BACT</name>
<evidence type="ECO:0000256" key="1">
    <source>
        <dbReference type="ARBA" id="ARBA00005898"/>
    </source>
</evidence>
<dbReference type="InterPro" id="IPR000713">
    <property type="entry name" value="Mur_ligase_N"/>
</dbReference>
<keyword evidence="13" id="KW-1185">Reference proteome</keyword>
<dbReference type="PANTHER" id="PTHR23135:SF4">
    <property type="entry name" value="UDP-N-ACETYLMURAMOYL-L-ALANYL-D-GLUTAMATE--2,6-DIAMINOPIMELATE LIGASE MURE HOMOLOG, CHLOROPLASTIC"/>
    <property type="match status" value="1"/>
</dbReference>
<keyword evidence="3 7" id="KW-0133">Cell shape</keyword>
<feature type="binding site" evidence="7">
    <location>
        <position position="459"/>
    </location>
    <ligand>
        <name>meso-2,6-diaminopimelate</name>
        <dbReference type="ChEBI" id="CHEBI:57791"/>
    </ligand>
</feature>
<dbReference type="GO" id="GO:0000287">
    <property type="term" value="F:magnesium ion binding"/>
    <property type="evidence" value="ECO:0007669"/>
    <property type="project" value="UniProtKB-UniRule"/>
</dbReference>
<dbReference type="EMBL" id="AP023322">
    <property type="protein sequence ID" value="BCI64130.1"/>
    <property type="molecule type" value="Genomic_DNA"/>
</dbReference>
<dbReference type="GO" id="GO:0071555">
    <property type="term" value="P:cell wall organization"/>
    <property type="evidence" value="ECO:0007669"/>
    <property type="project" value="UniProtKB-KW"/>
</dbReference>
<dbReference type="SUPFAM" id="SSF53244">
    <property type="entry name" value="MurD-like peptide ligases, peptide-binding domain"/>
    <property type="match status" value="1"/>
</dbReference>
<comment type="catalytic activity">
    <reaction evidence="7">
        <text>UDP-N-acetyl-alpha-D-muramoyl-L-alanyl-D-glutamate + meso-2,6-diaminopimelate + ATP = UDP-N-acetyl-alpha-D-muramoyl-L-alanyl-gamma-D-glutamyl-meso-2,6-diaminopimelate + ADP + phosphate + H(+)</text>
        <dbReference type="Rhea" id="RHEA:23676"/>
        <dbReference type="ChEBI" id="CHEBI:15378"/>
        <dbReference type="ChEBI" id="CHEBI:30616"/>
        <dbReference type="ChEBI" id="CHEBI:43474"/>
        <dbReference type="ChEBI" id="CHEBI:57791"/>
        <dbReference type="ChEBI" id="CHEBI:83900"/>
        <dbReference type="ChEBI" id="CHEBI:83905"/>
        <dbReference type="ChEBI" id="CHEBI:456216"/>
        <dbReference type="EC" id="6.3.2.13"/>
    </reaction>
</comment>
<comment type="subcellular location">
    <subcellularLocation>
        <location evidence="7 8">Cytoplasm</location>
    </subcellularLocation>
</comment>
<keyword evidence="7" id="KW-0067">ATP-binding</keyword>
<dbReference type="NCBIfam" id="NF001126">
    <property type="entry name" value="PRK00139.1-4"/>
    <property type="match status" value="1"/>
</dbReference>
<dbReference type="GO" id="GO:0008765">
    <property type="term" value="F:UDP-N-acetylmuramoylalanyl-D-glutamate-2,6-diaminopimelate ligase activity"/>
    <property type="evidence" value="ECO:0007669"/>
    <property type="project" value="UniProtKB-UniRule"/>
</dbReference>
<feature type="binding site" evidence="7">
    <location>
        <begin position="402"/>
        <end position="405"/>
    </location>
    <ligand>
        <name>meso-2,6-diaminopimelate</name>
        <dbReference type="ChEBI" id="CHEBI:57791"/>
    </ligand>
</feature>
<comment type="pathway">
    <text evidence="7 8">Cell wall biogenesis; peptidoglycan biosynthesis.</text>
</comment>
<dbReference type="GO" id="GO:0005524">
    <property type="term" value="F:ATP binding"/>
    <property type="evidence" value="ECO:0007669"/>
    <property type="project" value="UniProtKB-UniRule"/>
</dbReference>
<evidence type="ECO:0000256" key="4">
    <source>
        <dbReference type="ARBA" id="ARBA00022984"/>
    </source>
</evidence>
<dbReference type="SUPFAM" id="SSF63418">
    <property type="entry name" value="MurE/MurF N-terminal domain"/>
    <property type="match status" value="1"/>
</dbReference>
<dbReference type="PANTHER" id="PTHR23135">
    <property type="entry name" value="MUR LIGASE FAMILY MEMBER"/>
    <property type="match status" value="1"/>
</dbReference>
<dbReference type="UniPathway" id="UPA00219"/>
<evidence type="ECO:0000259" key="11">
    <source>
        <dbReference type="Pfam" id="PF08245"/>
    </source>
</evidence>
<feature type="binding site" evidence="7">
    <location>
        <position position="180"/>
    </location>
    <ligand>
        <name>UDP-N-acetyl-alpha-D-muramoyl-L-alanyl-D-glutamate</name>
        <dbReference type="ChEBI" id="CHEBI:83900"/>
    </ligand>
</feature>
<feature type="modified residue" description="N6-carboxylysine" evidence="7">
    <location>
        <position position="220"/>
    </location>
</feature>
<feature type="binding site" evidence="7">
    <location>
        <position position="455"/>
    </location>
    <ligand>
        <name>meso-2,6-diaminopimelate</name>
        <dbReference type="ChEBI" id="CHEBI:57791"/>
    </ligand>
</feature>
<dbReference type="InterPro" id="IPR004101">
    <property type="entry name" value="Mur_ligase_C"/>
</dbReference>
<dbReference type="InterPro" id="IPR036615">
    <property type="entry name" value="Mur_ligase_C_dom_sf"/>
</dbReference>
<dbReference type="AlphaFoldDB" id="A0A7G1HX13"/>
<dbReference type="GO" id="GO:0008360">
    <property type="term" value="P:regulation of cell shape"/>
    <property type="evidence" value="ECO:0007669"/>
    <property type="project" value="UniProtKB-KW"/>
</dbReference>
<feature type="binding site" evidence="7">
    <location>
        <position position="30"/>
    </location>
    <ligand>
        <name>UDP-N-acetyl-alpha-D-muramoyl-L-alanyl-D-glutamate</name>
        <dbReference type="ChEBI" id="CHEBI:83900"/>
    </ligand>
</feature>
<feature type="short sequence motif" description="Meso-diaminopimelate recognition motif" evidence="7">
    <location>
        <begin position="402"/>
        <end position="405"/>
    </location>
</feature>
<comment type="function">
    <text evidence="7">Catalyzes the addition of meso-diaminopimelic acid to the nucleotide precursor UDP-N-acetylmuramoyl-L-alanyl-D-glutamate (UMAG) in the biosynthesis of bacterial cell-wall peptidoglycan.</text>
</comment>
<keyword evidence="7" id="KW-0963">Cytoplasm</keyword>
<keyword evidence="5 7" id="KW-0131">Cell cycle</keyword>
<keyword evidence="2 7" id="KW-0132">Cell division</keyword>
<feature type="binding site" evidence="7">
    <location>
        <begin position="111"/>
        <end position="117"/>
    </location>
    <ligand>
        <name>ATP</name>
        <dbReference type="ChEBI" id="CHEBI:30616"/>
    </ligand>
</feature>
<dbReference type="GO" id="GO:0009252">
    <property type="term" value="P:peptidoglycan biosynthetic process"/>
    <property type="evidence" value="ECO:0007669"/>
    <property type="project" value="UniProtKB-UniRule"/>
</dbReference>
<reference evidence="13" key="1">
    <citation type="submission" date="2020-07" db="EMBL/GenBank/DDBJ databases">
        <title>Complete genome sequencing of Coprobacter sp. strain 2CBH44.</title>
        <authorList>
            <person name="Sakamoto M."/>
            <person name="Murakami T."/>
            <person name="Mori H."/>
        </authorList>
    </citation>
    <scope>NUCLEOTIDE SEQUENCE [LARGE SCALE GENOMIC DNA]</scope>
    <source>
        <strain evidence="13">2CBH44</strain>
    </source>
</reference>
<evidence type="ECO:0000256" key="6">
    <source>
        <dbReference type="ARBA" id="ARBA00023316"/>
    </source>
</evidence>